<evidence type="ECO:0000256" key="8">
    <source>
        <dbReference type="ARBA" id="ARBA00023136"/>
    </source>
</evidence>
<dbReference type="Pfam" id="PF02154">
    <property type="entry name" value="FliM"/>
    <property type="match status" value="1"/>
</dbReference>
<accession>A0ABN0XNT5</accession>
<reference evidence="12 13" key="1">
    <citation type="journal article" date="2019" name="Int. J. Syst. Evol. Microbiol.">
        <title>The Global Catalogue of Microorganisms (GCM) 10K type strain sequencing project: providing services to taxonomists for standard genome sequencing and annotation.</title>
        <authorList>
            <consortium name="The Broad Institute Genomics Platform"/>
            <consortium name="The Broad Institute Genome Sequencing Center for Infectious Disease"/>
            <person name="Wu L."/>
            <person name="Ma J."/>
        </authorList>
    </citation>
    <scope>NUCLEOTIDE SEQUENCE [LARGE SCALE GENOMIC DNA]</scope>
    <source>
        <strain evidence="12 13">JCM 12662</strain>
    </source>
</reference>
<dbReference type="SUPFAM" id="SSF103039">
    <property type="entry name" value="CheC-like"/>
    <property type="match status" value="1"/>
</dbReference>
<keyword evidence="6" id="KW-0145">Chemotaxis</keyword>
<comment type="caution">
    <text evidence="12">The sequence shown here is derived from an EMBL/GenBank/DDBJ whole genome shotgun (WGS) entry which is preliminary data.</text>
</comment>
<evidence type="ECO:0000313" key="12">
    <source>
        <dbReference type="EMBL" id="GAA0369007.1"/>
    </source>
</evidence>
<dbReference type="RefSeq" id="WP_343756421.1">
    <property type="nucleotide sequence ID" value="NZ_BAAACW010000136.1"/>
</dbReference>
<dbReference type="Proteomes" id="UP001501166">
    <property type="component" value="Unassembled WGS sequence"/>
</dbReference>
<keyword evidence="12" id="KW-0966">Cell projection</keyword>
<dbReference type="InterPro" id="IPR001689">
    <property type="entry name" value="Flag_FliM"/>
</dbReference>
<dbReference type="Gene3D" id="2.30.330.10">
    <property type="entry name" value="SpoA-like"/>
    <property type="match status" value="1"/>
</dbReference>
<dbReference type="Gene3D" id="3.40.1550.10">
    <property type="entry name" value="CheC-like"/>
    <property type="match status" value="1"/>
</dbReference>
<evidence type="ECO:0000256" key="5">
    <source>
        <dbReference type="ARBA" id="ARBA00022475"/>
    </source>
</evidence>
<dbReference type="PANTHER" id="PTHR30034">
    <property type="entry name" value="FLAGELLAR MOTOR SWITCH PROTEIN FLIM"/>
    <property type="match status" value="1"/>
</dbReference>
<dbReference type="InterPro" id="IPR036429">
    <property type="entry name" value="SpoA-like_sf"/>
</dbReference>
<keyword evidence="5" id="KW-1003">Cell membrane</keyword>
<evidence type="ECO:0000256" key="4">
    <source>
        <dbReference type="ARBA" id="ARBA00021898"/>
    </source>
</evidence>
<keyword evidence="12" id="KW-0969">Cilium</keyword>
<keyword evidence="13" id="KW-1185">Reference proteome</keyword>
<protein>
    <recommendedName>
        <fullName evidence="4 10">Flagellar motor switch protein FliM</fullName>
    </recommendedName>
</protein>
<dbReference type="SUPFAM" id="SSF101801">
    <property type="entry name" value="Surface presentation of antigens (SPOA)"/>
    <property type="match status" value="1"/>
</dbReference>
<keyword evidence="12" id="KW-0282">Flagellum</keyword>
<gene>
    <name evidence="12" type="primary">fliM</name>
    <name evidence="12" type="ORF">GCM10008932_20850</name>
</gene>
<evidence type="ECO:0000256" key="10">
    <source>
        <dbReference type="NCBIfam" id="TIGR01397"/>
    </source>
</evidence>
<organism evidence="12 13">
    <name type="scientific">Alkalibacterium iburiense</name>
    <dbReference type="NCBI Taxonomy" id="290589"/>
    <lineage>
        <taxon>Bacteria</taxon>
        <taxon>Bacillati</taxon>
        <taxon>Bacillota</taxon>
        <taxon>Bacilli</taxon>
        <taxon>Lactobacillales</taxon>
        <taxon>Carnobacteriaceae</taxon>
        <taxon>Alkalibacterium</taxon>
    </lineage>
</organism>
<keyword evidence="9" id="KW-0975">Bacterial flagellum</keyword>
<comment type="similarity">
    <text evidence="3">Belongs to the FliM family.</text>
</comment>
<evidence type="ECO:0000259" key="11">
    <source>
        <dbReference type="Pfam" id="PF01052"/>
    </source>
</evidence>
<name>A0ABN0XNT5_9LACT</name>
<dbReference type="PANTHER" id="PTHR30034:SF6">
    <property type="entry name" value="YOP PROTEINS TRANSLOCATION PROTEIN Q"/>
    <property type="match status" value="1"/>
</dbReference>
<evidence type="ECO:0000256" key="9">
    <source>
        <dbReference type="ARBA" id="ARBA00023143"/>
    </source>
</evidence>
<evidence type="ECO:0000256" key="6">
    <source>
        <dbReference type="ARBA" id="ARBA00022500"/>
    </source>
</evidence>
<dbReference type="NCBIfam" id="TIGR01397">
    <property type="entry name" value="fliM_switch"/>
    <property type="match status" value="1"/>
</dbReference>
<feature type="domain" description="Flagellar motor switch protein FliN-like C-terminal" evidence="11">
    <location>
        <begin position="257"/>
        <end position="324"/>
    </location>
</feature>
<evidence type="ECO:0000256" key="2">
    <source>
        <dbReference type="ARBA" id="ARBA00004202"/>
    </source>
</evidence>
<sequence>MSQQVLSQQEIDELLDAMDNGELDTEELSEEVAVSKIKPYDFRRPVRLSKEYLSTITMVFEDYSKLVSNLLSTQLRKPIDVKIAAIEQVSFDEFVHSVPTFTLMGVFQSTPLKGYQIIEINPQFSLQILELLCGYTGVSLEDATGNKSSFTDIEMSILEGVLSSLMRSFETAWKDIKEIETEIVDTETKPQMLQAMSPNEPVILVTFAVTIENQRTYINMCIPYIFFEDILDKLSFKNWFHSGKESDSSERGQIASNLNQVAVEVEVVLGESQMTVSDFLGMEVGDIIQLDDKTSKPLTMYVEDKPYFKVKPGKIDNKLAVEILTFTGGESDNE</sequence>
<keyword evidence="8" id="KW-0472">Membrane</keyword>
<evidence type="ECO:0000256" key="7">
    <source>
        <dbReference type="ARBA" id="ARBA00022779"/>
    </source>
</evidence>
<dbReference type="Pfam" id="PF01052">
    <property type="entry name" value="FliMN_C"/>
    <property type="match status" value="1"/>
</dbReference>
<dbReference type="PIRSF" id="PIRSF002888">
    <property type="entry name" value="FliM"/>
    <property type="match status" value="1"/>
</dbReference>
<comment type="subcellular location">
    <subcellularLocation>
        <location evidence="1">Bacterial flagellum basal body</location>
    </subcellularLocation>
    <subcellularLocation>
        <location evidence="2">Cell membrane</location>
        <topology evidence="2">Peripheral membrane protein</topology>
    </subcellularLocation>
</comment>
<evidence type="ECO:0000256" key="3">
    <source>
        <dbReference type="ARBA" id="ARBA00011049"/>
    </source>
</evidence>
<dbReference type="InterPro" id="IPR028976">
    <property type="entry name" value="CheC-like_sf"/>
</dbReference>
<dbReference type="CDD" id="cd17908">
    <property type="entry name" value="FliM"/>
    <property type="match status" value="1"/>
</dbReference>
<dbReference type="PRINTS" id="PR00955">
    <property type="entry name" value="FLGMOTORFLIM"/>
</dbReference>
<keyword evidence="7" id="KW-0283">Flagellar rotation</keyword>
<proteinExistence type="inferred from homology"/>
<dbReference type="EMBL" id="BAAACW010000136">
    <property type="protein sequence ID" value="GAA0369007.1"/>
    <property type="molecule type" value="Genomic_DNA"/>
</dbReference>
<evidence type="ECO:0000313" key="13">
    <source>
        <dbReference type="Proteomes" id="UP001501166"/>
    </source>
</evidence>
<dbReference type="InterPro" id="IPR001543">
    <property type="entry name" value="FliN-like_C"/>
</dbReference>
<evidence type="ECO:0000256" key="1">
    <source>
        <dbReference type="ARBA" id="ARBA00004117"/>
    </source>
</evidence>